<evidence type="ECO:0000256" key="5">
    <source>
        <dbReference type="ARBA" id="ARBA00023002"/>
    </source>
</evidence>
<dbReference type="Pfam" id="PF01243">
    <property type="entry name" value="PNPOx_N"/>
    <property type="match status" value="1"/>
</dbReference>
<keyword evidence="5 8" id="KW-0560">Oxidoreductase</keyword>
<feature type="domain" description="Pyridoxine 5'-phosphate oxidase dimerisation C-terminal" evidence="7">
    <location>
        <begin position="178"/>
        <end position="217"/>
    </location>
</feature>
<evidence type="ECO:0000256" key="1">
    <source>
        <dbReference type="ARBA" id="ARBA00001917"/>
    </source>
</evidence>
<dbReference type="InterPro" id="IPR011576">
    <property type="entry name" value="Pyridox_Oxase_N"/>
</dbReference>
<proteinExistence type="inferred from homology"/>
<comment type="cofactor">
    <cofactor evidence="1">
        <name>FMN</name>
        <dbReference type="ChEBI" id="CHEBI:58210"/>
    </cofactor>
</comment>
<dbReference type="GO" id="GO:0016491">
    <property type="term" value="F:oxidoreductase activity"/>
    <property type="evidence" value="ECO:0007669"/>
    <property type="project" value="UniProtKB-KW"/>
</dbReference>
<keyword evidence="3" id="KW-0285">Flavoprotein</keyword>
<evidence type="ECO:0000259" key="6">
    <source>
        <dbReference type="Pfam" id="PF01243"/>
    </source>
</evidence>
<dbReference type="NCBIfam" id="NF004231">
    <property type="entry name" value="PRK05679.1"/>
    <property type="match status" value="1"/>
</dbReference>
<evidence type="ECO:0000313" key="9">
    <source>
        <dbReference type="Proteomes" id="UP001249760"/>
    </source>
</evidence>
<comment type="similarity">
    <text evidence="2">Belongs to the pyridoxamine 5'-phosphate oxidase family.</text>
</comment>
<dbReference type="PANTHER" id="PTHR10851:SF0">
    <property type="entry name" value="PYRIDOXINE-5'-PHOSPHATE OXIDASE"/>
    <property type="match status" value="1"/>
</dbReference>
<reference evidence="8 9" key="1">
    <citation type="submission" date="2023-05" db="EMBL/GenBank/DDBJ databases">
        <title>Streptomyces fuscus sp. nov., a brown-black pigment producing actinomyces isolated from dry sand of Sea duck farm.</title>
        <authorList>
            <person name="Xie J."/>
            <person name="Shen N."/>
        </authorList>
    </citation>
    <scope>NUCLEOTIDE SEQUENCE [LARGE SCALE GENOMIC DNA]</scope>
    <source>
        <strain evidence="8 9">CGMCC 4.1745</strain>
    </source>
</reference>
<comment type="caution">
    <text evidence="8">The sequence shown here is derived from an EMBL/GenBank/DDBJ whole genome shotgun (WGS) entry which is preliminary data.</text>
</comment>
<sequence length="217" mass="24229">MQRSHADSARFESLTADTDLDFPEYLSPPPTPMGLVLSWMDEAVRSGAREPRSLTLATADAEGRPSSRVITFSELSADGLLFTTHRGSRKGRELAVNNWASALFYWRETGRQMSLAGPVTELSAEESDALWDARPTPLHAMSTASRQSEPLADVSRLRLEALRLARTGRALPRPQGFAGYLLRPAETEFWAPAPDRLHRRLSYRKQAGVWQVTRLQP</sequence>
<evidence type="ECO:0000313" key="8">
    <source>
        <dbReference type="EMBL" id="MDT6985775.1"/>
    </source>
</evidence>
<gene>
    <name evidence="8" type="primary">phzG</name>
    <name evidence="8" type="ORF">QNO04_20170</name>
</gene>
<dbReference type="InterPro" id="IPR012349">
    <property type="entry name" value="Split_barrel_FMN-bd"/>
</dbReference>
<accession>A0ABU3JUZ7</accession>
<dbReference type="NCBIfam" id="NF038138">
    <property type="entry name" value="phena_PhzG"/>
    <property type="match status" value="1"/>
</dbReference>
<evidence type="ECO:0000256" key="3">
    <source>
        <dbReference type="ARBA" id="ARBA00022630"/>
    </source>
</evidence>
<evidence type="ECO:0000259" key="7">
    <source>
        <dbReference type="Pfam" id="PF10590"/>
    </source>
</evidence>
<dbReference type="Gene3D" id="2.30.110.10">
    <property type="entry name" value="Electron Transport, Fmn-binding Protein, Chain A"/>
    <property type="match status" value="1"/>
</dbReference>
<dbReference type="PIRSF" id="PIRSF000190">
    <property type="entry name" value="Pyd_amn-ph_oxd"/>
    <property type="match status" value="1"/>
</dbReference>
<protein>
    <submittedName>
        <fullName evidence="8">Phenazine biosynthesis FMN-dependent oxidase PhzG</fullName>
        <ecNumber evidence="8">1.10.3.16</ecNumber>
    </submittedName>
</protein>
<organism evidence="8 9">
    <name type="scientific">Streptomyces lusitanus</name>
    <dbReference type="NCBI Taxonomy" id="68232"/>
    <lineage>
        <taxon>Bacteria</taxon>
        <taxon>Bacillati</taxon>
        <taxon>Actinomycetota</taxon>
        <taxon>Actinomycetes</taxon>
        <taxon>Kitasatosporales</taxon>
        <taxon>Streptomycetaceae</taxon>
        <taxon>Streptomyces</taxon>
    </lineage>
</organism>
<name>A0ABU3JUZ7_9ACTN</name>
<dbReference type="InterPro" id="IPR053451">
    <property type="entry name" value="Phenazine_biosynth_oxidase"/>
</dbReference>
<dbReference type="EMBL" id="JASKMA010000014">
    <property type="protein sequence ID" value="MDT6985775.1"/>
    <property type="molecule type" value="Genomic_DNA"/>
</dbReference>
<dbReference type="InterPro" id="IPR000659">
    <property type="entry name" value="Pyridox_Oxase"/>
</dbReference>
<dbReference type="Proteomes" id="UP001249760">
    <property type="component" value="Unassembled WGS sequence"/>
</dbReference>
<dbReference type="EC" id="1.10.3.16" evidence="8"/>
<evidence type="ECO:0000256" key="4">
    <source>
        <dbReference type="ARBA" id="ARBA00022643"/>
    </source>
</evidence>
<dbReference type="InterPro" id="IPR019576">
    <property type="entry name" value="Pyridoxamine_oxidase_dimer_C"/>
</dbReference>
<dbReference type="PANTHER" id="PTHR10851">
    <property type="entry name" value="PYRIDOXINE-5-PHOSPHATE OXIDASE"/>
    <property type="match status" value="1"/>
</dbReference>
<dbReference type="RefSeq" id="WP_394311321.1">
    <property type="nucleotide sequence ID" value="NZ_JASKMA010000014.1"/>
</dbReference>
<keyword evidence="9" id="KW-1185">Reference proteome</keyword>
<evidence type="ECO:0000256" key="2">
    <source>
        <dbReference type="ARBA" id="ARBA00007301"/>
    </source>
</evidence>
<keyword evidence="4" id="KW-0288">FMN</keyword>
<dbReference type="Pfam" id="PF10590">
    <property type="entry name" value="PNP_phzG_C"/>
    <property type="match status" value="1"/>
</dbReference>
<feature type="domain" description="Pyridoxamine 5'-phosphate oxidase N-terminal" evidence="6">
    <location>
        <begin position="40"/>
        <end position="162"/>
    </location>
</feature>
<dbReference type="SUPFAM" id="SSF50475">
    <property type="entry name" value="FMN-binding split barrel"/>
    <property type="match status" value="1"/>
</dbReference>